<dbReference type="Gene3D" id="3.40.140.10">
    <property type="entry name" value="Cytidine Deaminase, domain 2"/>
    <property type="match status" value="1"/>
</dbReference>
<evidence type="ECO:0000256" key="8">
    <source>
        <dbReference type="ARBA" id="ARBA00022833"/>
    </source>
</evidence>
<feature type="binding site" evidence="13">
    <location>
        <begin position="51"/>
        <end position="57"/>
    </location>
    <ligand>
        <name>substrate</name>
    </ligand>
</feature>
<feature type="binding site" evidence="14">
    <location>
        <position position="97"/>
    </location>
    <ligand>
        <name>Zn(2+)</name>
        <dbReference type="ChEBI" id="CHEBI:29105"/>
        <note>catalytic</note>
    </ligand>
</feature>
<dbReference type="RefSeq" id="WP_190915135.1">
    <property type="nucleotide sequence ID" value="NZ_JACXIZ010000011.1"/>
</dbReference>
<evidence type="ECO:0000256" key="1">
    <source>
        <dbReference type="ARBA" id="ARBA00001947"/>
    </source>
</evidence>
<accession>A0A927BR90</accession>
<dbReference type="EC" id="3.5.4.5" evidence="4 15"/>
<feature type="binding site" evidence="14">
    <location>
        <position position="100"/>
    </location>
    <ligand>
        <name>Zn(2+)</name>
        <dbReference type="ChEBI" id="CHEBI:29105"/>
        <note>catalytic</note>
    </ligand>
</feature>
<evidence type="ECO:0000256" key="3">
    <source>
        <dbReference type="ARBA" id="ARBA00006576"/>
    </source>
</evidence>
<evidence type="ECO:0000256" key="12">
    <source>
        <dbReference type="PIRSR" id="PIRSR606262-1"/>
    </source>
</evidence>
<feature type="binding site" evidence="14">
    <location>
        <position position="62"/>
    </location>
    <ligand>
        <name>Zn(2+)</name>
        <dbReference type="ChEBI" id="CHEBI:29105"/>
        <note>catalytic</note>
    </ligand>
</feature>
<dbReference type="InterPro" id="IPR006262">
    <property type="entry name" value="Cyt_deam_tetra"/>
</dbReference>
<dbReference type="GO" id="GO:0005829">
    <property type="term" value="C:cytosol"/>
    <property type="evidence" value="ECO:0007669"/>
    <property type="project" value="TreeGrafter"/>
</dbReference>
<evidence type="ECO:0000256" key="7">
    <source>
        <dbReference type="ARBA" id="ARBA00022801"/>
    </source>
</evidence>
<keyword evidence="7 15" id="KW-0378">Hydrolase</keyword>
<evidence type="ECO:0000256" key="11">
    <source>
        <dbReference type="ARBA" id="ARBA00049558"/>
    </source>
</evidence>
<dbReference type="GO" id="GO:0072527">
    <property type="term" value="P:pyrimidine-containing compound metabolic process"/>
    <property type="evidence" value="ECO:0007669"/>
    <property type="project" value="UniProtKB-ARBA"/>
</dbReference>
<dbReference type="CDD" id="cd01283">
    <property type="entry name" value="cytidine_deaminase"/>
    <property type="match status" value="1"/>
</dbReference>
<feature type="active site" description="Proton donor" evidence="12">
    <location>
        <position position="64"/>
    </location>
</feature>
<dbReference type="Pfam" id="PF00383">
    <property type="entry name" value="dCMP_cyt_deam_1"/>
    <property type="match status" value="1"/>
</dbReference>
<evidence type="ECO:0000256" key="10">
    <source>
        <dbReference type="ARBA" id="ARBA00049252"/>
    </source>
</evidence>
<evidence type="ECO:0000256" key="15">
    <source>
        <dbReference type="RuleBase" id="RU364006"/>
    </source>
</evidence>
<comment type="caution">
    <text evidence="17">The sequence shown here is derived from an EMBL/GenBank/DDBJ whole genome shotgun (WGS) entry which is preliminary data.</text>
</comment>
<sequence length="146" mass="15658">MQDPYELQPEALERLQQAAREARARAYAPYSGFAVGAALLDEDGIIHAGCNVENAAYGPTNCSERTALFRAIADGRRPGSFRALAVVANTEGPISPCGVCRQVIMELCGPDMPVWMGNLQGQWRAQTGAQLLPGAFALKEPPDKAQ</sequence>
<dbReference type="SUPFAM" id="SSF53927">
    <property type="entry name" value="Cytidine deaminase-like"/>
    <property type="match status" value="1"/>
</dbReference>
<proteinExistence type="inferred from homology"/>
<comment type="function">
    <text evidence="2 15">This enzyme scavenges exogenous and endogenous cytidine and 2'-deoxycytidine for UMP synthesis.</text>
</comment>
<dbReference type="FunFam" id="3.40.140.10:FF:000008">
    <property type="entry name" value="Cytidine deaminase"/>
    <property type="match status" value="1"/>
</dbReference>
<evidence type="ECO:0000256" key="9">
    <source>
        <dbReference type="ARBA" id="ARBA00032005"/>
    </source>
</evidence>
<dbReference type="GO" id="GO:0008270">
    <property type="term" value="F:zinc ion binding"/>
    <property type="evidence" value="ECO:0007669"/>
    <property type="project" value="UniProtKB-UniRule"/>
</dbReference>
<dbReference type="EMBL" id="JACXIZ010000011">
    <property type="protein sequence ID" value="MBD2844446.1"/>
    <property type="molecule type" value="Genomic_DNA"/>
</dbReference>
<name>A0A927BR90_9BACL</name>
<keyword evidence="18" id="KW-1185">Reference proteome</keyword>
<reference evidence="17" key="1">
    <citation type="submission" date="2020-09" db="EMBL/GenBank/DDBJ databases">
        <title>A novel bacterium of genus Paenibacillus, isolated from South China Sea.</title>
        <authorList>
            <person name="Huang H."/>
            <person name="Mo K."/>
            <person name="Hu Y."/>
        </authorList>
    </citation>
    <scope>NUCLEOTIDE SEQUENCE</scope>
    <source>
        <strain evidence="17">IB182496</strain>
    </source>
</reference>
<dbReference type="GO" id="GO:0055086">
    <property type="term" value="P:nucleobase-containing small molecule metabolic process"/>
    <property type="evidence" value="ECO:0007669"/>
    <property type="project" value="UniProtKB-ARBA"/>
</dbReference>
<comment type="catalytic activity">
    <reaction evidence="10 15">
        <text>2'-deoxycytidine + H2O + H(+) = 2'-deoxyuridine + NH4(+)</text>
        <dbReference type="Rhea" id="RHEA:13433"/>
        <dbReference type="ChEBI" id="CHEBI:15377"/>
        <dbReference type="ChEBI" id="CHEBI:15378"/>
        <dbReference type="ChEBI" id="CHEBI:15698"/>
        <dbReference type="ChEBI" id="CHEBI:16450"/>
        <dbReference type="ChEBI" id="CHEBI:28938"/>
        <dbReference type="EC" id="3.5.4.5"/>
    </reaction>
</comment>
<evidence type="ECO:0000259" key="16">
    <source>
        <dbReference type="PROSITE" id="PS51747"/>
    </source>
</evidence>
<feature type="domain" description="CMP/dCMP-type deaminase" evidence="16">
    <location>
        <begin position="10"/>
        <end position="139"/>
    </location>
</feature>
<comment type="similarity">
    <text evidence="3 15">Belongs to the cytidine and deoxycytidylate deaminase family.</text>
</comment>
<evidence type="ECO:0000313" key="18">
    <source>
        <dbReference type="Proteomes" id="UP000621560"/>
    </source>
</evidence>
<dbReference type="AlphaFoldDB" id="A0A927BR90"/>
<keyword evidence="6 14" id="KW-0479">Metal-binding</keyword>
<evidence type="ECO:0000256" key="14">
    <source>
        <dbReference type="PIRSR" id="PIRSR606262-3"/>
    </source>
</evidence>
<evidence type="ECO:0000256" key="2">
    <source>
        <dbReference type="ARBA" id="ARBA00003949"/>
    </source>
</evidence>
<gene>
    <name evidence="17" type="ORF">IDH44_04530</name>
</gene>
<comment type="catalytic activity">
    <reaction evidence="11 15">
        <text>cytidine + H2O + H(+) = uridine + NH4(+)</text>
        <dbReference type="Rhea" id="RHEA:16069"/>
        <dbReference type="ChEBI" id="CHEBI:15377"/>
        <dbReference type="ChEBI" id="CHEBI:15378"/>
        <dbReference type="ChEBI" id="CHEBI:16704"/>
        <dbReference type="ChEBI" id="CHEBI:17562"/>
        <dbReference type="ChEBI" id="CHEBI:28938"/>
        <dbReference type="EC" id="3.5.4.5"/>
    </reaction>
</comment>
<dbReference type="NCBIfam" id="NF004064">
    <property type="entry name" value="PRK05578.1"/>
    <property type="match status" value="1"/>
</dbReference>
<comment type="cofactor">
    <cofactor evidence="1 14 15">
        <name>Zn(2+)</name>
        <dbReference type="ChEBI" id="CHEBI:29105"/>
    </cofactor>
</comment>
<dbReference type="GO" id="GO:0004126">
    <property type="term" value="F:cytidine deaminase activity"/>
    <property type="evidence" value="ECO:0007669"/>
    <property type="project" value="UniProtKB-UniRule"/>
</dbReference>
<evidence type="ECO:0000256" key="4">
    <source>
        <dbReference type="ARBA" id="ARBA00012783"/>
    </source>
</evidence>
<dbReference type="PANTHER" id="PTHR11644">
    <property type="entry name" value="CYTIDINE DEAMINASE"/>
    <property type="match status" value="1"/>
</dbReference>
<dbReference type="Proteomes" id="UP000621560">
    <property type="component" value="Unassembled WGS sequence"/>
</dbReference>
<dbReference type="InterPro" id="IPR002125">
    <property type="entry name" value="CMP_dCMP_dom"/>
</dbReference>
<keyword evidence="8 14" id="KW-0862">Zinc</keyword>
<evidence type="ECO:0000256" key="6">
    <source>
        <dbReference type="ARBA" id="ARBA00022723"/>
    </source>
</evidence>
<evidence type="ECO:0000256" key="13">
    <source>
        <dbReference type="PIRSR" id="PIRSR606262-2"/>
    </source>
</evidence>
<organism evidence="17 18">
    <name type="scientific">Paenibacillus sabuli</name>
    <dbReference type="NCBI Taxonomy" id="2772509"/>
    <lineage>
        <taxon>Bacteria</taxon>
        <taxon>Bacillati</taxon>
        <taxon>Bacillota</taxon>
        <taxon>Bacilli</taxon>
        <taxon>Bacillales</taxon>
        <taxon>Paenibacillaceae</taxon>
        <taxon>Paenibacillus</taxon>
    </lineage>
</organism>
<protein>
    <recommendedName>
        <fullName evidence="5 15">Cytidine deaminase</fullName>
        <ecNumber evidence="4 15">3.5.4.5</ecNumber>
    </recommendedName>
    <alternativeName>
        <fullName evidence="9 15">Cytidine aminohydrolase</fullName>
    </alternativeName>
</protein>
<dbReference type="InterPro" id="IPR050202">
    <property type="entry name" value="Cyt/Deoxycyt_deaminase"/>
</dbReference>
<evidence type="ECO:0000256" key="5">
    <source>
        <dbReference type="ARBA" id="ARBA00018266"/>
    </source>
</evidence>
<dbReference type="InterPro" id="IPR016193">
    <property type="entry name" value="Cytidine_deaminase-like"/>
</dbReference>
<dbReference type="PROSITE" id="PS51747">
    <property type="entry name" value="CYT_DCMP_DEAMINASES_2"/>
    <property type="match status" value="1"/>
</dbReference>
<dbReference type="PANTHER" id="PTHR11644:SF2">
    <property type="entry name" value="CYTIDINE DEAMINASE"/>
    <property type="match status" value="1"/>
</dbReference>
<evidence type="ECO:0000313" key="17">
    <source>
        <dbReference type="EMBL" id="MBD2844446.1"/>
    </source>
</evidence>
<dbReference type="NCBIfam" id="TIGR01354">
    <property type="entry name" value="cyt_deam_tetra"/>
    <property type="match status" value="1"/>
</dbReference>